<evidence type="ECO:0000313" key="11">
    <source>
        <dbReference type="EMBL" id="SDG32892.1"/>
    </source>
</evidence>
<dbReference type="InterPro" id="IPR002142">
    <property type="entry name" value="Peptidase_S49"/>
</dbReference>
<comment type="similarity">
    <text evidence="2">Belongs to the peptidase S49 family.</text>
</comment>
<dbReference type="NCBIfam" id="TIGR00706">
    <property type="entry name" value="SppA_dom"/>
    <property type="match status" value="1"/>
</dbReference>
<protein>
    <submittedName>
        <fullName evidence="11">Signal peptide peptidase A. Serine peptidase. MEROPS family S49</fullName>
    </submittedName>
</protein>
<dbReference type="GO" id="GO:0008236">
    <property type="term" value="F:serine-type peptidase activity"/>
    <property type="evidence" value="ECO:0007669"/>
    <property type="project" value="UniProtKB-KW"/>
</dbReference>
<evidence type="ECO:0000256" key="7">
    <source>
        <dbReference type="PIRSR" id="PIRSR001217-1"/>
    </source>
</evidence>
<organism evidence="11 12">
    <name type="scientific">Limimonas halophila</name>
    <dbReference type="NCBI Taxonomy" id="1082479"/>
    <lineage>
        <taxon>Bacteria</taxon>
        <taxon>Pseudomonadati</taxon>
        <taxon>Pseudomonadota</taxon>
        <taxon>Alphaproteobacteria</taxon>
        <taxon>Rhodospirillales</taxon>
        <taxon>Rhodovibrionaceae</taxon>
        <taxon>Limimonas</taxon>
    </lineage>
</organism>
<dbReference type="OrthoDB" id="9764363at2"/>
<keyword evidence="5" id="KW-0720">Serine protease</keyword>
<dbReference type="InterPro" id="IPR004635">
    <property type="entry name" value="Pept_S49_SppA"/>
</dbReference>
<proteinExistence type="inferred from homology"/>
<dbReference type="CDD" id="cd07023">
    <property type="entry name" value="S49_Sppa_N_C"/>
    <property type="match status" value="1"/>
</dbReference>
<keyword evidence="6 9" id="KW-0472">Membrane</keyword>
<evidence type="ECO:0000256" key="1">
    <source>
        <dbReference type="ARBA" id="ARBA00004370"/>
    </source>
</evidence>
<dbReference type="EMBL" id="FNCE01000009">
    <property type="protein sequence ID" value="SDG32892.1"/>
    <property type="molecule type" value="Genomic_DNA"/>
</dbReference>
<evidence type="ECO:0000256" key="2">
    <source>
        <dbReference type="ARBA" id="ARBA00008683"/>
    </source>
</evidence>
<dbReference type="Pfam" id="PF01343">
    <property type="entry name" value="Peptidase_S49"/>
    <property type="match status" value="2"/>
</dbReference>
<keyword evidence="12" id="KW-1185">Reference proteome</keyword>
<feature type="domain" description="Peptidase S49" evidence="10">
    <location>
        <begin position="375"/>
        <end position="523"/>
    </location>
</feature>
<dbReference type="InterPro" id="IPR047272">
    <property type="entry name" value="S49_SppA_C"/>
</dbReference>
<dbReference type="PIRSF" id="PIRSF001217">
    <property type="entry name" value="Protease_4_SppA"/>
    <property type="match status" value="1"/>
</dbReference>
<dbReference type="RefSeq" id="WP_143006266.1">
    <property type="nucleotide sequence ID" value="NZ_FNCE01000009.1"/>
</dbReference>
<evidence type="ECO:0000256" key="6">
    <source>
        <dbReference type="ARBA" id="ARBA00023136"/>
    </source>
</evidence>
<sequence>MRLILFLLKCAVGFLASVGLIVILLAVAAGVAWEELKDFGPAEPEVPQRAVVSIDLTRGVAETPAANPLRRAAGDTPLVLRRAVDTIHTAADDPQVKALAVRVGRGGLGMAQAQEVHAAVEAFRESGKPAHAFAETLSGGAAGTIHAYLTSAFDRVWLQPSGDYDLIGFQAQSAFLKGALEKLGVTPRVDQRKAYKGLADRFTAEDMPEPQRENLGRLVDGLMDQVVRALAEGRGLDTGQVRTLAKNAPLSAEAAKDAGLVDTLGYRAEMEAALMEKAGEAAEPIAFDVYAAARDDRAPEDAPRVAVVDALGPVTAGESDGSPLMGPQTMGADTVSTGVQNALKDDAVRAIVLRVSSPGGSYVASDTIWHAVKQAREADTPIVVSMGDIAASGGYFVAAPANRIVAAPGTLTGSIGVAGGKFVLTGLWDKLGVSFDGVQTGPRADYWSPNSDFSEAEWKHFQQSLDDTYADFTSKVAQGRGLSEEAVAEAAQGKVFTGADAKAMGLVDSLGGFRHAVGVAKQLGEIPGDRRVRLEPFPKPEDPFRRFLQQALSGRIASPAARNLARVAETLRPVVDVVDMLDSRGRLRATPAAEAVGDPGSAARSGRFTPPQGS</sequence>
<accession>A0A1G7TCS3</accession>
<feature type="domain" description="Peptidase S49" evidence="10">
    <location>
        <begin position="123"/>
        <end position="278"/>
    </location>
</feature>
<evidence type="ECO:0000313" key="12">
    <source>
        <dbReference type="Proteomes" id="UP000199415"/>
    </source>
</evidence>
<gene>
    <name evidence="11" type="ORF">SAMN05216241_10914</name>
</gene>
<dbReference type="Proteomes" id="UP000199415">
    <property type="component" value="Unassembled WGS sequence"/>
</dbReference>
<dbReference type="InterPro" id="IPR029045">
    <property type="entry name" value="ClpP/crotonase-like_dom_sf"/>
</dbReference>
<keyword evidence="9" id="KW-0812">Transmembrane</keyword>
<feature type="active site" description="Nucleophile" evidence="7">
    <location>
        <position position="392"/>
    </location>
</feature>
<dbReference type="NCBIfam" id="TIGR00705">
    <property type="entry name" value="SppA_67K"/>
    <property type="match status" value="1"/>
</dbReference>
<evidence type="ECO:0000259" key="10">
    <source>
        <dbReference type="Pfam" id="PF01343"/>
    </source>
</evidence>
<reference evidence="11 12" key="1">
    <citation type="submission" date="2016-10" db="EMBL/GenBank/DDBJ databases">
        <authorList>
            <person name="de Groot N.N."/>
        </authorList>
    </citation>
    <scope>NUCLEOTIDE SEQUENCE [LARGE SCALE GENOMIC DNA]</scope>
    <source>
        <strain evidence="11 12">DSM 25584</strain>
    </source>
</reference>
<name>A0A1G7TCS3_9PROT</name>
<dbReference type="PANTHER" id="PTHR33209">
    <property type="entry name" value="PROTEASE 4"/>
    <property type="match status" value="1"/>
</dbReference>
<feature type="region of interest" description="Disordered" evidence="8">
    <location>
        <begin position="589"/>
        <end position="614"/>
    </location>
</feature>
<evidence type="ECO:0000256" key="4">
    <source>
        <dbReference type="ARBA" id="ARBA00022801"/>
    </source>
</evidence>
<comment type="subcellular location">
    <subcellularLocation>
        <location evidence="1">Membrane</location>
    </subcellularLocation>
</comment>
<feature type="active site" description="Proton donor/acceptor" evidence="7">
    <location>
        <position position="196"/>
    </location>
</feature>
<dbReference type="STRING" id="1082479.SAMN05216241_10914"/>
<evidence type="ECO:0000256" key="8">
    <source>
        <dbReference type="SAM" id="MobiDB-lite"/>
    </source>
</evidence>
<dbReference type="PANTHER" id="PTHR33209:SF1">
    <property type="entry name" value="PEPTIDASE S49 DOMAIN-CONTAINING PROTEIN"/>
    <property type="match status" value="1"/>
</dbReference>
<dbReference type="InterPro" id="IPR004634">
    <property type="entry name" value="Pept_S49_pIV"/>
</dbReference>
<dbReference type="AlphaFoldDB" id="A0A1G7TCS3"/>
<dbReference type="GO" id="GO:0016020">
    <property type="term" value="C:membrane"/>
    <property type="evidence" value="ECO:0007669"/>
    <property type="project" value="UniProtKB-SubCell"/>
</dbReference>
<feature type="transmembrane region" description="Helical" evidence="9">
    <location>
        <begin position="12"/>
        <end position="33"/>
    </location>
</feature>
<keyword evidence="4" id="KW-0378">Hydrolase</keyword>
<evidence type="ECO:0000256" key="5">
    <source>
        <dbReference type="ARBA" id="ARBA00022825"/>
    </source>
</evidence>
<evidence type="ECO:0000256" key="9">
    <source>
        <dbReference type="SAM" id="Phobius"/>
    </source>
</evidence>
<keyword evidence="3" id="KW-0645">Protease</keyword>
<evidence type="ECO:0000256" key="3">
    <source>
        <dbReference type="ARBA" id="ARBA00022670"/>
    </source>
</evidence>
<dbReference type="CDD" id="cd07018">
    <property type="entry name" value="S49_SppA_67K_type"/>
    <property type="match status" value="1"/>
</dbReference>
<keyword evidence="9" id="KW-1133">Transmembrane helix</keyword>
<dbReference type="GO" id="GO:0006465">
    <property type="term" value="P:signal peptide processing"/>
    <property type="evidence" value="ECO:0007669"/>
    <property type="project" value="InterPro"/>
</dbReference>
<dbReference type="Gene3D" id="3.90.226.10">
    <property type="entry name" value="2-enoyl-CoA Hydratase, Chain A, domain 1"/>
    <property type="match status" value="3"/>
</dbReference>
<dbReference type="SUPFAM" id="SSF52096">
    <property type="entry name" value="ClpP/crotonase"/>
    <property type="match status" value="2"/>
</dbReference>
<dbReference type="InterPro" id="IPR047217">
    <property type="entry name" value="S49_SppA_67K_type_N"/>
</dbReference>